<organism evidence="2">
    <name type="scientific">Fusarium oxysporum Fo47</name>
    <dbReference type="NCBI Taxonomy" id="660027"/>
    <lineage>
        <taxon>Eukaryota</taxon>
        <taxon>Fungi</taxon>
        <taxon>Dikarya</taxon>
        <taxon>Ascomycota</taxon>
        <taxon>Pezizomycotina</taxon>
        <taxon>Sordariomycetes</taxon>
        <taxon>Hypocreomycetidae</taxon>
        <taxon>Hypocreales</taxon>
        <taxon>Nectriaceae</taxon>
        <taxon>Fusarium</taxon>
        <taxon>Fusarium oxysporum species complex</taxon>
    </lineage>
</organism>
<protein>
    <submittedName>
        <fullName evidence="2">Uncharacterized protein</fullName>
    </submittedName>
</protein>
<reference evidence="2" key="2">
    <citation type="submission" date="2012-06" db="EMBL/GenBank/DDBJ databases">
        <title>Annotation of the Genome Sequence of Fusarium oxysporum Fo47.</title>
        <authorList>
            <consortium name="The Broad Institute Genomics Platform"/>
            <person name="Ma L.-J."/>
            <person name="Corby-Kistler H."/>
            <person name="Broz K."/>
            <person name="Gale L.R."/>
            <person name="Jonkers W."/>
            <person name="O'Donnell K."/>
            <person name="Ploetz R."/>
            <person name="Steinberg C."/>
            <person name="Schwartz D.C."/>
            <person name="VanEtten H."/>
            <person name="Zhou S."/>
            <person name="Young S.K."/>
            <person name="Zeng Q."/>
            <person name="Gargeya S."/>
            <person name="Fitzgerald M."/>
            <person name="Abouelleil A."/>
            <person name="Alvarado L."/>
            <person name="Chapman S.B."/>
            <person name="Gainer-Dewar J."/>
            <person name="Goldberg J."/>
            <person name="Griggs A."/>
            <person name="Gujja S."/>
            <person name="Hansen M."/>
            <person name="Howarth C."/>
            <person name="Imamovic A."/>
            <person name="Ireland A."/>
            <person name="Larimer J."/>
            <person name="McCowan C."/>
            <person name="Murphy C."/>
            <person name="Pearson M."/>
            <person name="Poon T.W."/>
            <person name="Priest M."/>
            <person name="Roberts A."/>
            <person name="Saif S."/>
            <person name="Shea T."/>
            <person name="Sykes S."/>
            <person name="Wortman J."/>
            <person name="Nusbaum C."/>
            <person name="Birren B."/>
        </authorList>
    </citation>
    <scope>NUCLEOTIDE SEQUENCE</scope>
    <source>
        <strain evidence="2">Fo47</strain>
    </source>
</reference>
<reference evidence="2" key="1">
    <citation type="submission" date="2011-06" db="EMBL/GenBank/DDBJ databases">
        <title>The Genome Sequence of Fusarium oxysporum Fo47.</title>
        <authorList>
            <consortium name="The Broad Institute Genome Sequencing Platform"/>
            <person name="Ma L.-J."/>
            <person name="Gale L.R."/>
            <person name="Schwartz D.C."/>
            <person name="Zhou S."/>
            <person name="Corby-Kistler H."/>
            <person name="Young S.K."/>
            <person name="Zeng Q."/>
            <person name="Gargeya S."/>
            <person name="Fitzgerald M."/>
            <person name="Haas B."/>
            <person name="Abouelleil A."/>
            <person name="Alvarado L."/>
            <person name="Arachchi H.M."/>
            <person name="Berlin A."/>
            <person name="Brown A."/>
            <person name="Chapman S.B."/>
            <person name="Chen Z."/>
            <person name="Dunbar C."/>
            <person name="Freedman E."/>
            <person name="Gearin G."/>
            <person name="Gellesch M."/>
            <person name="Goldberg J."/>
            <person name="Griggs A."/>
            <person name="Gujja S."/>
            <person name="Heiman D."/>
            <person name="Howarth C."/>
            <person name="Larson L."/>
            <person name="Lui A."/>
            <person name="MacDonald P.J.P."/>
            <person name="Mehta T."/>
            <person name="Montmayeur A."/>
            <person name="Murphy C."/>
            <person name="Neiman D."/>
            <person name="Pearson M."/>
            <person name="Priest M."/>
            <person name="Roberts A."/>
            <person name="Saif S."/>
            <person name="Shea T."/>
            <person name="Shenoy N."/>
            <person name="Sisk P."/>
            <person name="Stolte C."/>
            <person name="Sykes S."/>
            <person name="Wortman J."/>
            <person name="Nusbaum C."/>
            <person name="Birren B."/>
        </authorList>
    </citation>
    <scope>NUCLEOTIDE SEQUENCE [LARGE SCALE GENOMIC DNA]</scope>
    <source>
        <strain evidence="2">Fo47</strain>
    </source>
</reference>
<dbReference type="EMBL" id="JH717944">
    <property type="protein sequence ID" value="EWZ27966.1"/>
    <property type="molecule type" value="Genomic_DNA"/>
</dbReference>
<accession>W9J7X6</accession>
<name>W9J7X6_FUSOX</name>
<feature type="region of interest" description="Disordered" evidence="1">
    <location>
        <begin position="559"/>
        <end position="581"/>
    </location>
</feature>
<sequence length="809" mass="93562">MLNPQAQTDRLVCLTENVIEEKKKKFRGIVKVPIEDLVFAPDFTPWDYNISAAKVSRLERIFKNEGCNRSEPSNFILGTISEHILSEALDLSKLTTADLQSRKDPPMLYLPRFQYIRCANGRGRANALSATPQLGSWWTVELYTVVDLSAEAFDIITENYMNEGVFSHGHICERIVHHRSKDPTEEKRWWARLTKNSASIFRRLLKHPSLAHHLLQLILHIPGIREGFELSPWGKIMAAKCDEEIIRYMEFILELWVELMGSKEALDYVDPEDVREFQLRVPGVSQLDFHHLSTLVTSGNAFKRMTDGDLRRELVVRMKSIKYLIPSLHTLQKDFKYLRPCTDTIIRLFAHNRNPYVTAQSLAFDAFSSKTLLGPDVVFFEKLKCLYLFIMGDMVGITGEWPLLEVGEMPHECVRLPRSWYRLAHEARRLGFHSDEITRLVSEDPDEQVALRALREARPDSISEYSPSQLQGIVRTIVANFGEARDHITGKPSSEFTTTGVGEPISRRCGRQYSGAYARDRWNFDLAGFSDPTPESMDITSLFVRKSVFHAFWRIEEKPNVPTPEPEDEPMLPPQTESLSSENELMYSQGMPVHAEAQDQPILDWNNSYEHNRMRRRVEIRHRKKKKQKRAVRQASMRRISQTGKRKNRRLIQNLLERLQTAKQPMISPATQPVARQLAVQQQPTIQQQLIPYENTTSEISMAEDWGAVISTPTLDLIRPLAQTSEMTVLEFIEDDLNGGSWKEHKCHRESISEFIQHLKGHFKRDVEFYHQHEPRTIAEHELPRHDAICIAPKNVMFEERHFPAEEQL</sequence>
<feature type="compositionally biased region" description="Basic residues" evidence="1">
    <location>
        <begin position="620"/>
        <end position="632"/>
    </location>
</feature>
<feature type="region of interest" description="Disordered" evidence="1">
    <location>
        <begin position="620"/>
        <end position="648"/>
    </location>
</feature>
<dbReference type="HOGENOM" id="CLU_019138_0_0_1"/>
<dbReference type="InterPro" id="IPR022198">
    <property type="entry name" value="DUF3723"/>
</dbReference>
<dbReference type="Pfam" id="PF12520">
    <property type="entry name" value="DUF3723"/>
    <property type="match status" value="2"/>
</dbReference>
<evidence type="ECO:0000313" key="2">
    <source>
        <dbReference type="EMBL" id="EWZ27966.1"/>
    </source>
</evidence>
<proteinExistence type="predicted"/>
<dbReference type="AlphaFoldDB" id="W9J7X6"/>
<gene>
    <name evidence="2" type="ORF">FOZG_18320</name>
</gene>
<dbReference type="Proteomes" id="UP000030766">
    <property type="component" value="Unassembled WGS sequence"/>
</dbReference>
<evidence type="ECO:0000256" key="1">
    <source>
        <dbReference type="SAM" id="MobiDB-lite"/>
    </source>
</evidence>
<dbReference type="VEuPathDB" id="FungiDB:FOZG_18320"/>